<gene>
    <name evidence="1" type="ORF">CJD38_14420</name>
</gene>
<organism evidence="1 2">
    <name type="scientific">Stenotrophobium rhamnosiphilum</name>
    <dbReference type="NCBI Taxonomy" id="2029166"/>
    <lineage>
        <taxon>Bacteria</taxon>
        <taxon>Pseudomonadati</taxon>
        <taxon>Pseudomonadota</taxon>
        <taxon>Gammaproteobacteria</taxon>
        <taxon>Nevskiales</taxon>
        <taxon>Nevskiaceae</taxon>
        <taxon>Stenotrophobium</taxon>
    </lineage>
</organism>
<evidence type="ECO:0000313" key="2">
    <source>
        <dbReference type="Proteomes" id="UP000244248"/>
    </source>
</evidence>
<dbReference type="Proteomes" id="UP000244248">
    <property type="component" value="Unassembled WGS sequence"/>
</dbReference>
<comment type="caution">
    <text evidence="1">The sequence shown here is derived from an EMBL/GenBank/DDBJ whole genome shotgun (WGS) entry which is preliminary data.</text>
</comment>
<evidence type="ECO:0008006" key="3">
    <source>
        <dbReference type="Google" id="ProtNLM"/>
    </source>
</evidence>
<name>A0A2T5MDN6_9GAMM</name>
<dbReference type="EMBL" id="QANS01000005">
    <property type="protein sequence ID" value="PTU30684.1"/>
    <property type="molecule type" value="Genomic_DNA"/>
</dbReference>
<protein>
    <recommendedName>
        <fullName evidence="3">DUF721 domain-containing protein</fullName>
    </recommendedName>
</protein>
<dbReference type="AlphaFoldDB" id="A0A2T5MDN6"/>
<keyword evidence="2" id="KW-1185">Reference proteome</keyword>
<proteinExistence type="predicted"/>
<reference evidence="1 2" key="1">
    <citation type="submission" date="2018-04" db="EMBL/GenBank/DDBJ databases">
        <title>Novel species isolated from glacier.</title>
        <authorList>
            <person name="Liu Q."/>
            <person name="Xin Y.-H."/>
        </authorList>
    </citation>
    <scope>NUCLEOTIDE SEQUENCE [LARGE SCALE GENOMIC DNA]</scope>
    <source>
        <strain evidence="1 2">GT1R17</strain>
    </source>
</reference>
<accession>A0A2T5MDN6</accession>
<evidence type="ECO:0000313" key="1">
    <source>
        <dbReference type="EMBL" id="PTU30684.1"/>
    </source>
</evidence>
<sequence>MVHQIKPTDAEPLQNWLSQQPQTVRELLSRAQRLTAINNELQEQWSSEPWIKSIRIANIRGNTVVIFAQTAASLVPLRYRKASLLGLLKERFNLTCTEIDAKVRPDF</sequence>